<dbReference type="PROSITE" id="PS51257">
    <property type="entry name" value="PROKAR_LIPOPROTEIN"/>
    <property type="match status" value="1"/>
</dbReference>
<evidence type="ECO:0000256" key="1">
    <source>
        <dbReference type="SAM" id="MobiDB-lite"/>
    </source>
</evidence>
<sequence length="230" mass="23473">MQKNFIRNTICMTAIVMSMVMTAACGTPTVSSEIASSAPSVQSVANLPTAVTETKAVVVSAPSTQASTAAKSASVATQAATKSYAESTSAATKAVEAATQAVTETATEAAAEAVDELITDGKVEVSANVTDAVTETADTTEEAAEDAADAGSSDDNSVVEDAGEAQVNEEPANDSISQSGHYVLNTSTKKFHYAGCASAKQIKASNYAEFDGDRDTLISRGYSACKKCNP</sequence>
<dbReference type="EMBL" id="CBHH010000025">
    <property type="protein sequence ID" value="CDD56094.1"/>
    <property type="molecule type" value="Genomic_DNA"/>
</dbReference>
<accession>R7AKQ9</accession>
<organism evidence="3 4">
    <name type="scientific">Bacteroides pectinophilus CAG:437</name>
    <dbReference type="NCBI Taxonomy" id="1263051"/>
    <lineage>
        <taxon>Bacteria</taxon>
        <taxon>Bacillati</taxon>
        <taxon>Bacillota</taxon>
        <taxon>Clostridia</taxon>
        <taxon>Eubacteriales</taxon>
    </lineage>
</organism>
<keyword evidence="2" id="KW-0732">Signal</keyword>
<protein>
    <recommendedName>
        <fullName evidence="5">Ada DNA repair metal-binding domain-containing protein</fullName>
    </recommendedName>
</protein>
<name>R7AKQ9_9FIRM</name>
<dbReference type="InterPro" id="IPR035451">
    <property type="entry name" value="Ada-like_dom_sf"/>
</dbReference>
<feature type="signal peptide" evidence="2">
    <location>
        <begin position="1"/>
        <end position="23"/>
    </location>
</feature>
<feature type="region of interest" description="Disordered" evidence="1">
    <location>
        <begin position="134"/>
        <end position="179"/>
    </location>
</feature>
<evidence type="ECO:0008006" key="5">
    <source>
        <dbReference type="Google" id="ProtNLM"/>
    </source>
</evidence>
<proteinExistence type="predicted"/>
<dbReference type="SUPFAM" id="SSF57884">
    <property type="entry name" value="Ada DNA repair protein, N-terminal domain (N-Ada 10)"/>
    <property type="match status" value="1"/>
</dbReference>
<gene>
    <name evidence="3" type="ORF">BN656_00747</name>
</gene>
<dbReference type="Proteomes" id="UP000018141">
    <property type="component" value="Unassembled WGS sequence"/>
</dbReference>
<dbReference type="Gene3D" id="3.40.10.10">
    <property type="entry name" value="DNA Methylphosphotriester Repair Domain"/>
    <property type="match status" value="1"/>
</dbReference>
<evidence type="ECO:0000256" key="2">
    <source>
        <dbReference type="SAM" id="SignalP"/>
    </source>
</evidence>
<comment type="caution">
    <text evidence="3">The sequence shown here is derived from an EMBL/GenBank/DDBJ whole genome shotgun (WGS) entry which is preliminary data.</text>
</comment>
<evidence type="ECO:0000313" key="4">
    <source>
        <dbReference type="Proteomes" id="UP000018141"/>
    </source>
</evidence>
<feature type="chain" id="PRO_5004440120" description="Ada DNA repair metal-binding domain-containing protein" evidence="2">
    <location>
        <begin position="24"/>
        <end position="230"/>
    </location>
</feature>
<dbReference type="AlphaFoldDB" id="R7AKQ9"/>
<evidence type="ECO:0000313" key="3">
    <source>
        <dbReference type="EMBL" id="CDD56094.1"/>
    </source>
</evidence>
<reference evidence="3" key="1">
    <citation type="submission" date="2012-11" db="EMBL/GenBank/DDBJ databases">
        <title>Dependencies among metagenomic species, viruses, plasmids and units of genetic variation.</title>
        <authorList>
            <person name="Nielsen H.B."/>
            <person name="Almeida M."/>
            <person name="Juncker A.S."/>
            <person name="Rasmussen S."/>
            <person name="Li J."/>
            <person name="Sunagawa S."/>
            <person name="Plichta D."/>
            <person name="Gautier L."/>
            <person name="Le Chatelier E."/>
            <person name="Peletier E."/>
            <person name="Bonde I."/>
            <person name="Nielsen T."/>
            <person name="Manichanh C."/>
            <person name="Arumugam M."/>
            <person name="Batto J."/>
            <person name="Santos M.B.Q.D."/>
            <person name="Blom N."/>
            <person name="Borruel N."/>
            <person name="Burgdorf K.S."/>
            <person name="Boumezbeur F."/>
            <person name="Casellas F."/>
            <person name="Dore J."/>
            <person name="Guarner F."/>
            <person name="Hansen T."/>
            <person name="Hildebrand F."/>
            <person name="Kaas R.S."/>
            <person name="Kennedy S."/>
            <person name="Kristiansen K."/>
            <person name="Kultima J.R."/>
            <person name="Leonard P."/>
            <person name="Levenez F."/>
            <person name="Lund O."/>
            <person name="Moumen B."/>
            <person name="Le Paslier D."/>
            <person name="Pons N."/>
            <person name="Pedersen O."/>
            <person name="Prifti E."/>
            <person name="Qin J."/>
            <person name="Raes J."/>
            <person name="Tap J."/>
            <person name="Tims S."/>
            <person name="Ussery D.W."/>
            <person name="Yamada T."/>
            <person name="MetaHit consortium"/>
            <person name="Renault P."/>
            <person name="Sicheritz-Ponten T."/>
            <person name="Bork P."/>
            <person name="Wang J."/>
            <person name="Brunak S."/>
            <person name="Ehrlich S.D."/>
        </authorList>
    </citation>
    <scope>NUCLEOTIDE SEQUENCE [LARGE SCALE GENOMIC DNA]</scope>
</reference>
<feature type="compositionally biased region" description="Acidic residues" evidence="1">
    <location>
        <begin position="138"/>
        <end position="148"/>
    </location>
</feature>